<dbReference type="EMBL" id="QKYT01002357">
    <property type="protein sequence ID" value="RIA78683.1"/>
    <property type="molecule type" value="Genomic_DNA"/>
</dbReference>
<dbReference type="InterPro" id="IPR011705">
    <property type="entry name" value="BACK"/>
</dbReference>
<evidence type="ECO:0000313" key="3">
    <source>
        <dbReference type="EMBL" id="RIA78683.1"/>
    </source>
</evidence>
<feature type="domain" description="TLDc" evidence="2">
    <location>
        <begin position="258"/>
        <end position="336"/>
    </location>
</feature>
<accession>A0A397RWY5</accession>
<dbReference type="Pfam" id="PF07534">
    <property type="entry name" value="TLD"/>
    <property type="match status" value="1"/>
</dbReference>
<proteinExistence type="predicted"/>
<evidence type="ECO:0000259" key="1">
    <source>
        <dbReference type="PROSITE" id="PS50097"/>
    </source>
</evidence>
<protein>
    <recommendedName>
        <fullName evidence="5">BTB domain-containing protein</fullName>
    </recommendedName>
</protein>
<evidence type="ECO:0000313" key="4">
    <source>
        <dbReference type="Proteomes" id="UP000265703"/>
    </source>
</evidence>
<comment type="caution">
    <text evidence="3">The sequence shown here is derived from an EMBL/GenBank/DDBJ whole genome shotgun (WGS) entry which is preliminary data.</text>
</comment>
<dbReference type="Gene3D" id="1.25.40.420">
    <property type="match status" value="1"/>
</dbReference>
<reference evidence="3 4" key="1">
    <citation type="submission" date="2018-06" db="EMBL/GenBank/DDBJ databases">
        <title>Comparative genomics reveals the genomic features of Rhizophagus irregularis, R. cerebriforme, R. diaphanum and Gigaspora rosea, and their symbiotic lifestyle signature.</title>
        <authorList>
            <person name="Morin E."/>
            <person name="San Clemente H."/>
            <person name="Chen E.C.H."/>
            <person name="De La Providencia I."/>
            <person name="Hainaut M."/>
            <person name="Kuo A."/>
            <person name="Kohler A."/>
            <person name="Murat C."/>
            <person name="Tang N."/>
            <person name="Roy S."/>
            <person name="Loubradou J."/>
            <person name="Henrissat B."/>
            <person name="Grigoriev I.V."/>
            <person name="Corradi N."/>
            <person name="Roux C."/>
            <person name="Martin F.M."/>
        </authorList>
    </citation>
    <scope>NUCLEOTIDE SEQUENCE [LARGE SCALE GENOMIC DNA]</scope>
    <source>
        <strain evidence="3 4">DAOM 227022</strain>
    </source>
</reference>
<gene>
    <name evidence="3" type="ORF">C1645_842622</name>
</gene>
<dbReference type="AlphaFoldDB" id="A0A397RWY5"/>
<dbReference type="PANTHER" id="PTHR45774:SF4">
    <property type="entry name" value="AXUNDEAD, ISOFORM F"/>
    <property type="match status" value="1"/>
</dbReference>
<dbReference type="InterPro" id="IPR011333">
    <property type="entry name" value="SKP1/BTB/POZ_sf"/>
</dbReference>
<dbReference type="SUPFAM" id="SSF54695">
    <property type="entry name" value="POZ domain"/>
    <property type="match status" value="1"/>
</dbReference>
<sequence length="336" mass="39209">MVILNYRSPYLKRILSINKKKNDGTLSHIKLPNILPEIFQIILRYIYGGKVSLAEYDASDIIKILDAANKLSLQEIIPYLQSFLIKNKSNWMEQNFNLIYQTSFENNSFLELQKYCIELMSKQARKIFNSSDFTSISEKCLISLIQQNNLQISEVQVWEYVLKWGLAQNPGLSSDPSNYSDDDFNALKNTLQQCIPFIKFMEFTSKEFYNKAYRFKKIIPKELCDNLVECFMNNDYKPIRKSGSQIIKKITSKNIDSKIVTIQHAELISKWIDRLEIADKIKNSYEFKLILRGSRDGFTAEKFHEICDNQFHTLIIIKVKDSDEILGGIRVLEVIF</sequence>
<evidence type="ECO:0000259" key="2">
    <source>
        <dbReference type="PROSITE" id="PS51886"/>
    </source>
</evidence>
<dbReference type="PROSITE" id="PS51886">
    <property type="entry name" value="TLDC"/>
    <property type="match status" value="1"/>
</dbReference>
<feature type="domain" description="BTB" evidence="1">
    <location>
        <begin position="1"/>
        <end position="55"/>
    </location>
</feature>
<dbReference type="Pfam" id="PF00651">
    <property type="entry name" value="BTB"/>
    <property type="match status" value="1"/>
</dbReference>
<organism evidence="3 4">
    <name type="scientific">Glomus cerebriforme</name>
    <dbReference type="NCBI Taxonomy" id="658196"/>
    <lineage>
        <taxon>Eukaryota</taxon>
        <taxon>Fungi</taxon>
        <taxon>Fungi incertae sedis</taxon>
        <taxon>Mucoromycota</taxon>
        <taxon>Glomeromycotina</taxon>
        <taxon>Glomeromycetes</taxon>
        <taxon>Glomerales</taxon>
        <taxon>Glomeraceae</taxon>
        <taxon>Glomus</taxon>
    </lineage>
</organism>
<dbReference type="Proteomes" id="UP000265703">
    <property type="component" value="Unassembled WGS sequence"/>
</dbReference>
<name>A0A397RWY5_9GLOM</name>
<dbReference type="Pfam" id="PF07707">
    <property type="entry name" value="BACK"/>
    <property type="match status" value="1"/>
</dbReference>
<evidence type="ECO:0008006" key="5">
    <source>
        <dbReference type="Google" id="ProtNLM"/>
    </source>
</evidence>
<dbReference type="CDD" id="cd18186">
    <property type="entry name" value="BTB_POZ_ZBTB_KLHL-like"/>
    <property type="match status" value="1"/>
</dbReference>
<dbReference type="InterPro" id="IPR000210">
    <property type="entry name" value="BTB/POZ_dom"/>
</dbReference>
<dbReference type="GO" id="GO:0005829">
    <property type="term" value="C:cytosol"/>
    <property type="evidence" value="ECO:0007669"/>
    <property type="project" value="TreeGrafter"/>
</dbReference>
<dbReference type="OrthoDB" id="45365at2759"/>
<dbReference type="PROSITE" id="PS50097">
    <property type="entry name" value="BTB"/>
    <property type="match status" value="1"/>
</dbReference>
<dbReference type="Gene3D" id="3.30.710.10">
    <property type="entry name" value="Potassium Channel Kv1.1, Chain A"/>
    <property type="match status" value="1"/>
</dbReference>
<keyword evidence="4" id="KW-1185">Reference proteome</keyword>
<dbReference type="InterPro" id="IPR006571">
    <property type="entry name" value="TLDc_dom"/>
</dbReference>
<dbReference type="PANTHER" id="PTHR45774">
    <property type="entry name" value="BTB/POZ DOMAIN-CONTAINING"/>
    <property type="match status" value="1"/>
</dbReference>